<organism evidence="2 3">
    <name type="scientific">Crucibulum laeve</name>
    <dbReference type="NCBI Taxonomy" id="68775"/>
    <lineage>
        <taxon>Eukaryota</taxon>
        <taxon>Fungi</taxon>
        <taxon>Dikarya</taxon>
        <taxon>Basidiomycota</taxon>
        <taxon>Agaricomycotina</taxon>
        <taxon>Agaricomycetes</taxon>
        <taxon>Agaricomycetidae</taxon>
        <taxon>Agaricales</taxon>
        <taxon>Agaricineae</taxon>
        <taxon>Nidulariaceae</taxon>
        <taxon>Crucibulum</taxon>
    </lineage>
</organism>
<reference evidence="2 3" key="1">
    <citation type="journal article" date="2019" name="Nat. Ecol. Evol.">
        <title>Megaphylogeny resolves global patterns of mushroom evolution.</title>
        <authorList>
            <person name="Varga T."/>
            <person name="Krizsan K."/>
            <person name="Foldi C."/>
            <person name="Dima B."/>
            <person name="Sanchez-Garcia M."/>
            <person name="Sanchez-Ramirez S."/>
            <person name="Szollosi G.J."/>
            <person name="Szarkandi J.G."/>
            <person name="Papp V."/>
            <person name="Albert L."/>
            <person name="Andreopoulos W."/>
            <person name="Angelini C."/>
            <person name="Antonin V."/>
            <person name="Barry K.W."/>
            <person name="Bougher N.L."/>
            <person name="Buchanan P."/>
            <person name="Buyck B."/>
            <person name="Bense V."/>
            <person name="Catcheside P."/>
            <person name="Chovatia M."/>
            <person name="Cooper J."/>
            <person name="Damon W."/>
            <person name="Desjardin D."/>
            <person name="Finy P."/>
            <person name="Geml J."/>
            <person name="Haridas S."/>
            <person name="Hughes K."/>
            <person name="Justo A."/>
            <person name="Karasinski D."/>
            <person name="Kautmanova I."/>
            <person name="Kiss B."/>
            <person name="Kocsube S."/>
            <person name="Kotiranta H."/>
            <person name="LaButti K.M."/>
            <person name="Lechner B.E."/>
            <person name="Liimatainen K."/>
            <person name="Lipzen A."/>
            <person name="Lukacs Z."/>
            <person name="Mihaltcheva S."/>
            <person name="Morgado L.N."/>
            <person name="Niskanen T."/>
            <person name="Noordeloos M.E."/>
            <person name="Ohm R.A."/>
            <person name="Ortiz-Santana B."/>
            <person name="Ovrebo C."/>
            <person name="Racz N."/>
            <person name="Riley R."/>
            <person name="Savchenko A."/>
            <person name="Shiryaev A."/>
            <person name="Soop K."/>
            <person name="Spirin V."/>
            <person name="Szebenyi C."/>
            <person name="Tomsovsky M."/>
            <person name="Tulloss R.E."/>
            <person name="Uehling J."/>
            <person name="Grigoriev I.V."/>
            <person name="Vagvolgyi C."/>
            <person name="Papp T."/>
            <person name="Martin F.M."/>
            <person name="Miettinen O."/>
            <person name="Hibbett D.S."/>
            <person name="Nagy L.G."/>
        </authorList>
    </citation>
    <scope>NUCLEOTIDE SEQUENCE [LARGE SCALE GENOMIC DNA]</scope>
    <source>
        <strain evidence="2 3">CBS 166.37</strain>
    </source>
</reference>
<evidence type="ECO:0000313" key="3">
    <source>
        <dbReference type="Proteomes" id="UP000308652"/>
    </source>
</evidence>
<feature type="region of interest" description="Disordered" evidence="1">
    <location>
        <begin position="1"/>
        <end position="49"/>
    </location>
</feature>
<keyword evidence="3" id="KW-1185">Reference proteome</keyword>
<dbReference type="AlphaFoldDB" id="A0A5C3LQ41"/>
<dbReference type="OrthoDB" id="2497589at2759"/>
<name>A0A5C3LQ41_9AGAR</name>
<accession>A0A5C3LQ41</accession>
<feature type="compositionally biased region" description="Polar residues" evidence="1">
    <location>
        <begin position="10"/>
        <end position="29"/>
    </location>
</feature>
<gene>
    <name evidence="2" type="ORF">BDQ12DRAFT_688967</name>
</gene>
<evidence type="ECO:0000313" key="2">
    <source>
        <dbReference type="EMBL" id="TFK34862.1"/>
    </source>
</evidence>
<feature type="region of interest" description="Disordered" evidence="1">
    <location>
        <begin position="130"/>
        <end position="166"/>
    </location>
</feature>
<evidence type="ECO:0000256" key="1">
    <source>
        <dbReference type="SAM" id="MobiDB-lite"/>
    </source>
</evidence>
<feature type="compositionally biased region" description="Acidic residues" evidence="1">
    <location>
        <begin position="139"/>
        <end position="149"/>
    </location>
</feature>
<dbReference type="Proteomes" id="UP000308652">
    <property type="component" value="Unassembled WGS sequence"/>
</dbReference>
<dbReference type="EMBL" id="ML213627">
    <property type="protein sequence ID" value="TFK34862.1"/>
    <property type="molecule type" value="Genomic_DNA"/>
</dbReference>
<sequence>MAGTKRASDSESGPTTRSSKVPKTESSTVAKAKAGKKGTKPAIPASSFKSKALPLHVNITHTPPTIAEDDTDTAVPSDVGALGSLTLVPSTFTTGSYGWKGSKRITVELQDSGEGEKEKVQVMLTINATVLGSKQAAKDEEEKEEEEAGDETKSDEEVSDDKAAEE</sequence>
<feature type="compositionally biased region" description="Basic and acidic residues" evidence="1">
    <location>
        <begin position="150"/>
        <end position="166"/>
    </location>
</feature>
<protein>
    <submittedName>
        <fullName evidence="2">Uncharacterized protein</fullName>
    </submittedName>
</protein>
<proteinExistence type="predicted"/>